<organism evidence="1 2">
    <name type="scientific">Stereocaulon virgatum</name>
    <dbReference type="NCBI Taxonomy" id="373712"/>
    <lineage>
        <taxon>Eukaryota</taxon>
        <taxon>Fungi</taxon>
        <taxon>Dikarya</taxon>
        <taxon>Ascomycota</taxon>
        <taxon>Pezizomycotina</taxon>
        <taxon>Lecanoromycetes</taxon>
        <taxon>OSLEUM clade</taxon>
        <taxon>Lecanoromycetidae</taxon>
        <taxon>Lecanorales</taxon>
        <taxon>Lecanorineae</taxon>
        <taxon>Stereocaulaceae</taxon>
        <taxon>Stereocaulon</taxon>
    </lineage>
</organism>
<protein>
    <submittedName>
        <fullName evidence="1">Uncharacterized protein</fullName>
    </submittedName>
</protein>
<evidence type="ECO:0000313" key="1">
    <source>
        <dbReference type="EMBL" id="KAL2045787.1"/>
    </source>
</evidence>
<proteinExistence type="predicted"/>
<dbReference type="Proteomes" id="UP001590950">
    <property type="component" value="Unassembled WGS sequence"/>
</dbReference>
<name>A0ABR4AJ37_9LECA</name>
<keyword evidence="2" id="KW-1185">Reference proteome</keyword>
<dbReference type="EMBL" id="JBEFKJ010000006">
    <property type="protein sequence ID" value="KAL2045787.1"/>
    <property type="molecule type" value="Genomic_DNA"/>
</dbReference>
<accession>A0ABR4AJ37</accession>
<sequence length="193" mass="22687">MEHSGLVLSGTSSVKKVPYPLRRSRILPVLVDWHVRRYLCRPRRSGMVVRPRKAPLQMFRELNRRALWIYINCVSLYTTWILTKWKDIRAAFNGISNLTEKTMRAPFIFGLPSSRFDMVLLWEPQSAIKRRVPKTDNERAEYGGMQFPSWSWCGWTGDAFDLPTDNKSEYKASRVDGCLPNVQEWLMNHTWIH</sequence>
<dbReference type="PANTHER" id="PTHR33112">
    <property type="entry name" value="DOMAIN PROTEIN, PUTATIVE-RELATED"/>
    <property type="match status" value="1"/>
</dbReference>
<reference evidence="1 2" key="1">
    <citation type="submission" date="2024-09" db="EMBL/GenBank/DDBJ databases">
        <title>Rethinking Asexuality: The Enigmatic Case of Functional Sexual Genes in Lepraria (Stereocaulaceae).</title>
        <authorList>
            <person name="Doellman M."/>
            <person name="Sun Y."/>
            <person name="Barcenas-Pena A."/>
            <person name="Lumbsch H.T."/>
            <person name="Grewe F."/>
        </authorList>
    </citation>
    <scope>NUCLEOTIDE SEQUENCE [LARGE SCALE GENOMIC DNA]</scope>
    <source>
        <strain evidence="1 2">Mercado 3170</strain>
    </source>
</reference>
<evidence type="ECO:0000313" key="2">
    <source>
        <dbReference type="Proteomes" id="UP001590950"/>
    </source>
</evidence>
<dbReference type="PANTHER" id="PTHR33112:SF16">
    <property type="entry name" value="HETEROKARYON INCOMPATIBILITY DOMAIN-CONTAINING PROTEIN"/>
    <property type="match status" value="1"/>
</dbReference>
<comment type="caution">
    <text evidence="1">The sequence shown here is derived from an EMBL/GenBank/DDBJ whole genome shotgun (WGS) entry which is preliminary data.</text>
</comment>
<gene>
    <name evidence="1" type="ORF">N7G274_002218</name>
</gene>